<feature type="region of interest" description="Disordered" evidence="1">
    <location>
        <begin position="493"/>
        <end position="520"/>
    </location>
</feature>
<evidence type="ECO:0000313" key="5">
    <source>
        <dbReference type="Proteomes" id="UP000315750"/>
    </source>
</evidence>
<evidence type="ECO:0000259" key="3">
    <source>
        <dbReference type="Pfam" id="PF21027"/>
    </source>
</evidence>
<protein>
    <recommendedName>
        <fullName evidence="6">Secreted protein containing DUF1593</fullName>
    </recommendedName>
</protein>
<dbReference type="KEGG" id="amuc:Pan181_35680"/>
<feature type="compositionally biased region" description="Polar residues" evidence="1">
    <location>
        <begin position="497"/>
        <end position="508"/>
    </location>
</feature>
<organism evidence="4 5">
    <name type="scientific">Aeoliella mucimassa</name>
    <dbReference type="NCBI Taxonomy" id="2527972"/>
    <lineage>
        <taxon>Bacteria</taxon>
        <taxon>Pseudomonadati</taxon>
        <taxon>Planctomycetota</taxon>
        <taxon>Planctomycetia</taxon>
        <taxon>Pirellulales</taxon>
        <taxon>Lacipirellulaceae</taxon>
        <taxon>Aeoliella</taxon>
    </lineage>
</organism>
<dbReference type="Pfam" id="PF07632">
    <property type="entry name" value="Sde182_NH-like"/>
    <property type="match status" value="1"/>
</dbReference>
<dbReference type="SUPFAM" id="SSF53590">
    <property type="entry name" value="Nucleoside hydrolase"/>
    <property type="match status" value="1"/>
</dbReference>
<evidence type="ECO:0000256" key="1">
    <source>
        <dbReference type="SAM" id="MobiDB-lite"/>
    </source>
</evidence>
<name>A0A518ARK0_9BACT</name>
<feature type="domain" description="Cellulose-binding Sde182 nucleoside hydrolase-like" evidence="2">
    <location>
        <begin position="51"/>
        <end position="314"/>
    </location>
</feature>
<feature type="domain" description="Cellulose-binding Sde182 C-terminal" evidence="3">
    <location>
        <begin position="415"/>
        <end position="494"/>
    </location>
</feature>
<evidence type="ECO:0008006" key="6">
    <source>
        <dbReference type="Google" id="ProtNLM"/>
    </source>
</evidence>
<evidence type="ECO:0000259" key="2">
    <source>
        <dbReference type="Pfam" id="PF07632"/>
    </source>
</evidence>
<sequence length="520" mass="59314">MHGIQVFTLSALTRCKWLLIAMVLWLTLGSVVCLAEESSTSSKHPDSSRPRVIVTTDGEVDDRCSMVRFLLTSNEFDVEGLVNSSSQFHWQGGTGWSAFHRPEWIKEYIGLYRQVYPQLRQHDANYPAPDALLRCWKIGNIGPDGEYEQRTEGAEWIANVLLDDSDDRPIWLQAWGGTNTIARALRIVEEEHPERMREVAAKTRLFLIWEQDNTYQDYIRPHWEKYQMITIISDQFDCMAYIWPKVLPAETQRYFDADWMGEHILQQHGPLCAAYEHENGAFRSEGDTPAFLHAIPTGLRSTTSPDWGGWGGRFELVRNQVWMDPPPRDDWLHPTGRWGYKNSWSKRLENASSPEDVQIRTEYFRPMWRWLPQVQNDFAARADWCVNGYDSANHPPQVVLKNGSLNFSATPGAVLSLDASSSRDPDGDGLSFHWWHYWQAGQFAGEPLPESHATTCQVTIPKTAKPGDRFHMICEVTDSGTPPLTRYQRVVIRVPSDNDSSPNRTSAESPAEAGSDDEGE</sequence>
<dbReference type="Gene3D" id="3.90.245.10">
    <property type="entry name" value="Ribonucleoside hydrolase-like"/>
    <property type="match status" value="1"/>
</dbReference>
<gene>
    <name evidence="4" type="ORF">Pan181_35680</name>
</gene>
<evidence type="ECO:0000313" key="4">
    <source>
        <dbReference type="EMBL" id="QDU57353.1"/>
    </source>
</evidence>
<dbReference type="Gene3D" id="2.60.40.10">
    <property type="entry name" value="Immunoglobulins"/>
    <property type="match status" value="1"/>
</dbReference>
<dbReference type="GO" id="GO:0016799">
    <property type="term" value="F:hydrolase activity, hydrolyzing N-glycosyl compounds"/>
    <property type="evidence" value="ECO:0007669"/>
    <property type="project" value="InterPro"/>
</dbReference>
<dbReference type="AlphaFoldDB" id="A0A518ARK0"/>
<dbReference type="InterPro" id="IPR036452">
    <property type="entry name" value="Ribo_hydro-like"/>
</dbReference>
<dbReference type="Pfam" id="PF21027">
    <property type="entry name" value="Sde0182_C"/>
    <property type="match status" value="1"/>
</dbReference>
<dbReference type="EMBL" id="CP036278">
    <property type="protein sequence ID" value="QDU57353.1"/>
    <property type="molecule type" value="Genomic_DNA"/>
</dbReference>
<reference evidence="4 5" key="1">
    <citation type="submission" date="2019-02" db="EMBL/GenBank/DDBJ databases">
        <title>Deep-cultivation of Planctomycetes and their phenomic and genomic characterization uncovers novel biology.</title>
        <authorList>
            <person name="Wiegand S."/>
            <person name="Jogler M."/>
            <person name="Boedeker C."/>
            <person name="Pinto D."/>
            <person name="Vollmers J."/>
            <person name="Rivas-Marin E."/>
            <person name="Kohn T."/>
            <person name="Peeters S.H."/>
            <person name="Heuer A."/>
            <person name="Rast P."/>
            <person name="Oberbeckmann S."/>
            <person name="Bunk B."/>
            <person name="Jeske O."/>
            <person name="Meyerdierks A."/>
            <person name="Storesund J.E."/>
            <person name="Kallscheuer N."/>
            <person name="Luecker S."/>
            <person name="Lage O.M."/>
            <person name="Pohl T."/>
            <person name="Merkel B.J."/>
            <person name="Hornburger P."/>
            <person name="Mueller R.-W."/>
            <person name="Bruemmer F."/>
            <person name="Labrenz M."/>
            <person name="Spormann A.M."/>
            <person name="Op den Camp H."/>
            <person name="Overmann J."/>
            <person name="Amann R."/>
            <person name="Jetten M.S.M."/>
            <person name="Mascher T."/>
            <person name="Medema M.H."/>
            <person name="Devos D.P."/>
            <person name="Kaster A.-K."/>
            <person name="Ovreas L."/>
            <person name="Rohde M."/>
            <person name="Galperin M.Y."/>
            <person name="Jogler C."/>
        </authorList>
    </citation>
    <scope>NUCLEOTIDE SEQUENCE [LARGE SCALE GENOMIC DNA]</scope>
    <source>
        <strain evidence="4 5">Pan181</strain>
    </source>
</reference>
<dbReference type="InterPro" id="IPR011483">
    <property type="entry name" value="Sde182_NH-like"/>
</dbReference>
<proteinExistence type="predicted"/>
<dbReference type="InterPro" id="IPR013783">
    <property type="entry name" value="Ig-like_fold"/>
</dbReference>
<dbReference type="Proteomes" id="UP000315750">
    <property type="component" value="Chromosome"/>
</dbReference>
<dbReference type="RefSeq" id="WP_197528445.1">
    <property type="nucleotide sequence ID" value="NZ_CP036278.1"/>
</dbReference>
<dbReference type="InterPro" id="IPR048527">
    <property type="entry name" value="Sde182_C"/>
</dbReference>
<keyword evidence="5" id="KW-1185">Reference proteome</keyword>
<accession>A0A518ARK0</accession>